<organism evidence="7 8">
    <name type="scientific">Stomatobaculum longum</name>
    <dbReference type="NCBI Taxonomy" id="796942"/>
    <lineage>
        <taxon>Bacteria</taxon>
        <taxon>Bacillati</taxon>
        <taxon>Bacillota</taxon>
        <taxon>Clostridia</taxon>
        <taxon>Lachnospirales</taxon>
        <taxon>Lachnospiraceae</taxon>
        <taxon>Stomatobaculum</taxon>
    </lineage>
</organism>
<reference evidence="7 8" key="1">
    <citation type="submission" date="2011-10" db="EMBL/GenBank/DDBJ databases">
        <title>The Genome Sequence of Lachnospiraceae bacterium ACC2.</title>
        <authorList>
            <consortium name="The Broad Institute Genome Sequencing Platform"/>
            <person name="Earl A."/>
            <person name="Ward D."/>
            <person name="Feldgarden M."/>
            <person name="Gevers D."/>
            <person name="Sizova M."/>
            <person name="Hazen A."/>
            <person name="Epstein S."/>
            <person name="Young S.K."/>
            <person name="Zeng Q."/>
            <person name="Gargeya S."/>
            <person name="Fitzgerald M."/>
            <person name="Haas B."/>
            <person name="Abouelleil A."/>
            <person name="Alvarado L."/>
            <person name="Arachchi H.M."/>
            <person name="Berlin A."/>
            <person name="Brown A."/>
            <person name="Chapman S.B."/>
            <person name="Chen Z."/>
            <person name="Dunbar C."/>
            <person name="Freedman E."/>
            <person name="Gearin G."/>
            <person name="Goldberg J."/>
            <person name="Griggs A."/>
            <person name="Gujja S."/>
            <person name="Heiman D."/>
            <person name="Howarth C."/>
            <person name="Larson L."/>
            <person name="Lui A."/>
            <person name="MacDonald P.J.P."/>
            <person name="Montmayeur A."/>
            <person name="Murphy C."/>
            <person name="Neiman D."/>
            <person name="Pearson M."/>
            <person name="Priest M."/>
            <person name="Roberts A."/>
            <person name="Saif S."/>
            <person name="Shea T."/>
            <person name="Shenoy N."/>
            <person name="Sisk P."/>
            <person name="Stolte C."/>
            <person name="Sykes S."/>
            <person name="Wortman J."/>
            <person name="Nusbaum C."/>
            <person name="Birren B."/>
        </authorList>
    </citation>
    <scope>NUCLEOTIDE SEQUENCE [LARGE SCALE GENOMIC DNA]</scope>
    <source>
        <strain evidence="7 8">ACC2</strain>
    </source>
</reference>
<dbReference type="InterPro" id="IPR023806">
    <property type="entry name" value="CHP03905"/>
</dbReference>
<evidence type="ECO:0000259" key="6">
    <source>
        <dbReference type="Pfam" id="PF12637"/>
    </source>
</evidence>
<proteinExistence type="inferred from homology"/>
<dbReference type="GO" id="GO:0000166">
    <property type="term" value="F:nucleotide binding"/>
    <property type="evidence" value="ECO:0007669"/>
    <property type="project" value="UniProtKB-KW"/>
</dbReference>
<dbReference type="RefSeq" id="WP_009533585.1">
    <property type="nucleotide sequence ID" value="NZ_CAJPPX010000002.1"/>
</dbReference>
<evidence type="ECO:0000313" key="7">
    <source>
        <dbReference type="EMBL" id="EHO15856.1"/>
    </source>
</evidence>
<dbReference type="AlphaFoldDB" id="A0AA36Y3S5"/>
<dbReference type="NCBIfam" id="TIGR03905">
    <property type="entry name" value="TIGR03905_4_Cys"/>
    <property type="match status" value="1"/>
</dbReference>
<dbReference type="InterPro" id="IPR024434">
    <property type="entry name" value="TSCPD_dom"/>
</dbReference>
<evidence type="ECO:0000256" key="2">
    <source>
        <dbReference type="ARBA" id="ARBA00012274"/>
    </source>
</evidence>
<name>A0AA36Y3S5_9FIRM</name>
<comment type="similarity">
    <text evidence="1">Belongs to the ribonucleoside diphosphate reductase class-2 family.</text>
</comment>
<evidence type="ECO:0000256" key="3">
    <source>
        <dbReference type="ARBA" id="ARBA00022634"/>
    </source>
</evidence>
<evidence type="ECO:0000313" key="8">
    <source>
        <dbReference type="Proteomes" id="UP000018466"/>
    </source>
</evidence>
<keyword evidence="4" id="KW-0547">Nucleotide-binding</keyword>
<comment type="catalytic activity">
    <reaction evidence="5">
        <text>a 2'-deoxyribonucleoside 5'-diphosphate + [thioredoxin]-disulfide + H2O = a ribonucleoside 5'-diphosphate + [thioredoxin]-dithiol</text>
        <dbReference type="Rhea" id="RHEA:23252"/>
        <dbReference type="Rhea" id="RHEA-COMP:10698"/>
        <dbReference type="Rhea" id="RHEA-COMP:10700"/>
        <dbReference type="ChEBI" id="CHEBI:15377"/>
        <dbReference type="ChEBI" id="CHEBI:29950"/>
        <dbReference type="ChEBI" id="CHEBI:50058"/>
        <dbReference type="ChEBI" id="CHEBI:57930"/>
        <dbReference type="ChEBI" id="CHEBI:73316"/>
        <dbReference type="EC" id="1.17.4.1"/>
    </reaction>
</comment>
<sequence length="91" mass="9729">MKRYSYQTRGVCAKQISFELEDKRLHNVVFHGGCPGNTSAISRLLEGRDAAEAASLLRGNDCDGRGTSCADQLAIAVEEALQQAGVISSSK</sequence>
<gene>
    <name evidence="7" type="ORF">HMPREF9623_01767</name>
</gene>
<evidence type="ECO:0000256" key="5">
    <source>
        <dbReference type="ARBA" id="ARBA00047754"/>
    </source>
</evidence>
<accession>A0AA36Y3S5</accession>
<protein>
    <recommendedName>
        <fullName evidence="2">ribonucleoside-diphosphate reductase</fullName>
        <ecNumber evidence="2">1.17.4.1</ecNumber>
    </recommendedName>
</protein>
<dbReference type="GO" id="GO:0004748">
    <property type="term" value="F:ribonucleoside-diphosphate reductase activity, thioredoxin disulfide as acceptor"/>
    <property type="evidence" value="ECO:0007669"/>
    <property type="project" value="UniProtKB-EC"/>
</dbReference>
<dbReference type="GeneID" id="86941492"/>
<dbReference type="EMBL" id="AGEL01000014">
    <property type="protein sequence ID" value="EHO15856.1"/>
    <property type="molecule type" value="Genomic_DNA"/>
</dbReference>
<keyword evidence="8" id="KW-1185">Reference proteome</keyword>
<dbReference type="Proteomes" id="UP000018466">
    <property type="component" value="Unassembled WGS sequence"/>
</dbReference>
<evidence type="ECO:0000256" key="4">
    <source>
        <dbReference type="ARBA" id="ARBA00022741"/>
    </source>
</evidence>
<dbReference type="EC" id="1.17.4.1" evidence="2"/>
<dbReference type="Pfam" id="PF12637">
    <property type="entry name" value="TSCPD"/>
    <property type="match status" value="1"/>
</dbReference>
<comment type="caution">
    <text evidence="7">The sequence shown here is derived from an EMBL/GenBank/DDBJ whole genome shotgun (WGS) entry which is preliminary data.</text>
</comment>
<keyword evidence="3" id="KW-0237">DNA synthesis</keyword>
<dbReference type="GO" id="GO:0071897">
    <property type="term" value="P:DNA biosynthetic process"/>
    <property type="evidence" value="ECO:0007669"/>
    <property type="project" value="UniProtKB-KW"/>
</dbReference>
<feature type="domain" description="TSCPD" evidence="6">
    <location>
        <begin position="6"/>
        <end position="80"/>
    </location>
</feature>
<evidence type="ECO:0000256" key="1">
    <source>
        <dbReference type="ARBA" id="ARBA00007405"/>
    </source>
</evidence>